<dbReference type="GeneID" id="87903965"/>
<evidence type="ECO:0000313" key="3">
    <source>
        <dbReference type="EMBL" id="KAK4652073.1"/>
    </source>
</evidence>
<evidence type="ECO:0000256" key="1">
    <source>
        <dbReference type="SAM" id="Phobius"/>
    </source>
</evidence>
<protein>
    <recommendedName>
        <fullName evidence="2">CorA-like transporter domain-containing protein</fullName>
    </recommendedName>
</protein>
<keyword evidence="1" id="KW-0812">Transmembrane</keyword>
<accession>A0ABR0G8I8</accession>
<feature type="domain" description="CorA-like transporter" evidence="2">
    <location>
        <begin position="21"/>
        <end position="263"/>
    </location>
</feature>
<proteinExistence type="predicted"/>
<evidence type="ECO:0000313" key="4">
    <source>
        <dbReference type="Proteomes" id="UP001323405"/>
    </source>
</evidence>
<organism evidence="3 4">
    <name type="scientific">Podospora pseudocomata</name>
    <dbReference type="NCBI Taxonomy" id="2093779"/>
    <lineage>
        <taxon>Eukaryota</taxon>
        <taxon>Fungi</taxon>
        <taxon>Dikarya</taxon>
        <taxon>Ascomycota</taxon>
        <taxon>Pezizomycotina</taxon>
        <taxon>Sordariomycetes</taxon>
        <taxon>Sordariomycetidae</taxon>
        <taxon>Sordariales</taxon>
        <taxon>Podosporaceae</taxon>
        <taxon>Podospora</taxon>
    </lineage>
</organism>
<keyword evidence="4" id="KW-1185">Reference proteome</keyword>
<evidence type="ECO:0000259" key="2">
    <source>
        <dbReference type="Pfam" id="PF26616"/>
    </source>
</evidence>
<feature type="transmembrane region" description="Helical" evidence="1">
    <location>
        <begin position="450"/>
        <end position="469"/>
    </location>
</feature>
<dbReference type="Pfam" id="PF26616">
    <property type="entry name" value="CorA-like"/>
    <property type="match status" value="1"/>
</dbReference>
<feature type="transmembrane region" description="Helical" evidence="1">
    <location>
        <begin position="410"/>
        <end position="430"/>
    </location>
</feature>
<dbReference type="InterPro" id="IPR058257">
    <property type="entry name" value="CorA-like_dom"/>
</dbReference>
<dbReference type="Gene3D" id="1.20.58.340">
    <property type="entry name" value="Magnesium transport protein CorA, transmembrane region"/>
    <property type="match status" value="1"/>
</dbReference>
<dbReference type="RefSeq" id="XP_062741048.1">
    <property type="nucleotide sequence ID" value="XM_062884176.1"/>
</dbReference>
<dbReference type="EMBL" id="JAFFHA010000008">
    <property type="protein sequence ID" value="KAK4652073.1"/>
    <property type="molecule type" value="Genomic_DNA"/>
</dbReference>
<dbReference type="Proteomes" id="UP001323405">
    <property type="component" value="Unassembled WGS sequence"/>
</dbReference>
<keyword evidence="1" id="KW-0472">Membrane</keyword>
<reference evidence="3 4" key="1">
    <citation type="journal article" date="2023" name="bioRxiv">
        <title>High-quality genome assemblies of four members of thePodospora anserinaspecies complex.</title>
        <authorList>
            <person name="Ament-Velasquez S.L."/>
            <person name="Vogan A.A."/>
            <person name="Wallerman O."/>
            <person name="Hartmann F."/>
            <person name="Gautier V."/>
            <person name="Silar P."/>
            <person name="Giraud T."/>
            <person name="Johannesson H."/>
        </authorList>
    </citation>
    <scope>NUCLEOTIDE SEQUENCE [LARGE SCALE GENOMIC DNA]</scope>
    <source>
        <strain evidence="3 4">CBS 415.72m</strain>
    </source>
</reference>
<keyword evidence="1" id="KW-1133">Transmembrane helix</keyword>
<gene>
    <name evidence="3" type="ORF">QC762_0099240</name>
</gene>
<comment type="caution">
    <text evidence="3">The sequence shown here is derived from an EMBL/GenBank/DDBJ whole genome shotgun (WGS) entry which is preliminary data.</text>
</comment>
<name>A0ABR0G8I8_9PEZI</name>
<sequence>MSTRPWLAAGRRCTHASRIGYVRRTLEPHCNETFSRDLPGEVEVQFISVNRTGPQATPMLESGEDVTAYLDKQQNCEQGENDAKVHCRYVLLHPLIGRSPLLIPHRQMLHLLESWNVFPEICRYLNAFGKKYFNKDEAFAGFDCVEYEDSNNSSVNKLEMCYLLKYAASKRNEDTKVDAWTIRHALIYQRTCLNTRESSHILVRLSDNMKLALKEALSAPSEEVQNFSRDWTRLHSLVLGEVDDGWRQMINSLDSEVSEIFHRLIASGVIPQDFNIFDSPATVAQDMKHLQRLTDSLRRVSTMISLNIDTIDCLINRVEMLNKGGYIYPDDLLPFLRTLHQLKQEHKFALKNSSAVLERATSLANQLRDTVTLRNSEINKHHTEQLGGNTAALANLSEQAGRETSVVKTLTVLALVFVPASFVADFLQMGYVTTDPDNARIWRAAQDLQLYAALAIPLVALTMGFYIVIELRKASHHGQKGTVGAP</sequence>